<dbReference type="Gene3D" id="1.10.510.10">
    <property type="entry name" value="Transferase(Phosphotransferase) domain 1"/>
    <property type="match status" value="1"/>
</dbReference>
<comment type="pathway">
    <text evidence="2 15">Bacterial outer membrane biogenesis; LPS core biosynthesis.</text>
</comment>
<keyword evidence="12 15" id="KW-0472">Membrane</keyword>
<evidence type="ECO:0000256" key="4">
    <source>
        <dbReference type="ARBA" id="ARBA00011988"/>
    </source>
</evidence>
<evidence type="ECO:0000256" key="7">
    <source>
        <dbReference type="ARBA" id="ARBA00022679"/>
    </source>
</evidence>
<evidence type="ECO:0000256" key="2">
    <source>
        <dbReference type="ARBA" id="ARBA00004713"/>
    </source>
</evidence>
<dbReference type="HAMAP" id="MF_00521">
    <property type="entry name" value="KDO_kinase"/>
    <property type="match status" value="1"/>
</dbReference>
<dbReference type="AlphaFoldDB" id="A0A369ZK10"/>
<evidence type="ECO:0000256" key="1">
    <source>
        <dbReference type="ARBA" id="ARBA00004515"/>
    </source>
</evidence>
<comment type="subcellular location">
    <subcellularLocation>
        <location evidence="1 15">Cell inner membrane</location>
        <topology evidence="1 15">Peripheral membrane protein</topology>
        <orientation evidence="1 15">Cytoplasmic side</orientation>
    </subcellularLocation>
</comment>
<evidence type="ECO:0000256" key="11">
    <source>
        <dbReference type="ARBA" id="ARBA00022985"/>
    </source>
</evidence>
<comment type="catalytic activity">
    <reaction evidence="14 15">
        <text>an alpha-Kdo-(2-&gt;6)-lipid IVA + ATP = a 4-O-phospho-alpha-Kdo-(2-&gt;6)-lipid IVA + ADP + H(+)</text>
        <dbReference type="Rhea" id="RHEA:74271"/>
        <dbReference type="ChEBI" id="CHEBI:15378"/>
        <dbReference type="ChEBI" id="CHEBI:30616"/>
        <dbReference type="ChEBI" id="CHEBI:176428"/>
        <dbReference type="ChEBI" id="CHEBI:193140"/>
        <dbReference type="ChEBI" id="CHEBI:456216"/>
        <dbReference type="EC" id="2.7.1.166"/>
    </reaction>
</comment>
<dbReference type="SUPFAM" id="SSF56112">
    <property type="entry name" value="Protein kinase-like (PK-like)"/>
    <property type="match status" value="1"/>
</dbReference>
<dbReference type="EMBL" id="QEQD01000005">
    <property type="protein sequence ID" value="RDF04091.1"/>
    <property type="molecule type" value="Genomic_DNA"/>
</dbReference>
<evidence type="ECO:0000256" key="13">
    <source>
        <dbReference type="ARBA" id="ARBA00029511"/>
    </source>
</evidence>
<evidence type="ECO:0000313" key="16">
    <source>
        <dbReference type="EMBL" id="RDF04091.1"/>
    </source>
</evidence>
<evidence type="ECO:0000256" key="9">
    <source>
        <dbReference type="ARBA" id="ARBA00022777"/>
    </source>
</evidence>
<sequence>MFYYRFNANLVPKNQQNLIKQLFTCKNFEKSDRLLGFSKGRGIAWFLNTQAELGVNCVLRHYRRGGLFGKIIKDHYFFNGIEHTRAFQEFNLLEKMHSWGLPVPRPIAIQIEKKYCCYRADIMIEKVENTRDLSQILRNRTLTDEQYQQIGKLIRQLHDHQVHHTDLNIHNILQDTSGQFWLIDFDKCYIQQGDSWKKHNLDRLLRSFHKEQNRLNIHFSEQNWQALMNGYQKV</sequence>
<keyword evidence="7 15" id="KW-0808">Transferase</keyword>
<keyword evidence="9 15" id="KW-0418">Kinase</keyword>
<evidence type="ECO:0000256" key="15">
    <source>
        <dbReference type="HAMAP-Rule" id="MF_00521"/>
    </source>
</evidence>
<dbReference type="EC" id="2.7.1.166" evidence="4 15"/>
<dbReference type="InterPro" id="IPR011009">
    <property type="entry name" value="Kinase-like_dom_sf"/>
</dbReference>
<dbReference type="UniPathway" id="UPA00958"/>
<name>A0A369ZK10_HAEPH</name>
<dbReference type="Pfam" id="PF06293">
    <property type="entry name" value="Kdo"/>
    <property type="match status" value="1"/>
</dbReference>
<evidence type="ECO:0000256" key="3">
    <source>
        <dbReference type="ARBA" id="ARBA00010327"/>
    </source>
</evidence>
<keyword evidence="5 15" id="KW-1003">Cell membrane</keyword>
<proteinExistence type="inferred from homology"/>
<dbReference type="InterPro" id="IPR022826">
    <property type="entry name" value="KDO_kinase"/>
</dbReference>
<gene>
    <name evidence="15" type="primary">kdkA</name>
    <name evidence="16" type="ORF">DPV98_06130</name>
</gene>
<comment type="similarity">
    <text evidence="3 15">Belongs to the protein kinase superfamily. KdkA/RfaP family.</text>
</comment>
<dbReference type="GO" id="GO:0016773">
    <property type="term" value="F:phosphotransferase activity, alcohol group as acceptor"/>
    <property type="evidence" value="ECO:0007669"/>
    <property type="project" value="UniProtKB-UniRule"/>
</dbReference>
<accession>A0A369ZK10</accession>
<organism evidence="16 17">
    <name type="scientific">Haemophilus parahaemolyticus</name>
    <dbReference type="NCBI Taxonomy" id="735"/>
    <lineage>
        <taxon>Bacteria</taxon>
        <taxon>Pseudomonadati</taxon>
        <taxon>Pseudomonadota</taxon>
        <taxon>Gammaproteobacteria</taxon>
        <taxon>Pasteurellales</taxon>
        <taxon>Pasteurellaceae</taxon>
        <taxon>Haemophilus</taxon>
    </lineage>
</organism>
<dbReference type="GO" id="GO:0009244">
    <property type="term" value="P:lipopolysaccharide core region biosynthetic process"/>
    <property type="evidence" value="ECO:0007669"/>
    <property type="project" value="UniProtKB-UniRule"/>
</dbReference>
<comment type="function">
    <text evidence="15">Catalyzes the ATP-dependent phosphorylation of the 3-deoxy-D-manno-octulosonic acid (Kdo) residue in Kdo-lipid IV(A) at the 4-OH position.</text>
</comment>
<evidence type="ECO:0000256" key="6">
    <source>
        <dbReference type="ARBA" id="ARBA00022519"/>
    </source>
</evidence>
<dbReference type="RefSeq" id="WP_111313063.1">
    <property type="nucleotide sequence ID" value="NZ_QEQD01000005.1"/>
</dbReference>
<keyword evidence="11 15" id="KW-0448">Lipopolysaccharide biosynthesis</keyword>
<dbReference type="GO" id="GO:0005886">
    <property type="term" value="C:plasma membrane"/>
    <property type="evidence" value="ECO:0007669"/>
    <property type="project" value="UniProtKB-SubCell"/>
</dbReference>
<evidence type="ECO:0000256" key="5">
    <source>
        <dbReference type="ARBA" id="ARBA00022475"/>
    </source>
</evidence>
<dbReference type="Proteomes" id="UP000253999">
    <property type="component" value="Unassembled WGS sequence"/>
</dbReference>
<feature type="active site" evidence="15">
    <location>
        <position position="166"/>
    </location>
</feature>
<keyword evidence="10 15" id="KW-0067">ATP-binding</keyword>
<keyword evidence="6 15" id="KW-0997">Cell inner membrane</keyword>
<comment type="caution">
    <text evidence="16">The sequence shown here is derived from an EMBL/GenBank/DDBJ whole genome shotgun (WGS) entry which is preliminary data.</text>
</comment>
<reference evidence="16 17" key="1">
    <citation type="submission" date="2018-05" db="EMBL/GenBank/DDBJ databases">
        <title>Draft Genome Sequences for a Diverse set of 7 Haemophilus Species.</title>
        <authorList>
            <person name="Nichols M."/>
            <person name="Topaz N."/>
            <person name="Wang X."/>
            <person name="Wang X."/>
            <person name="Boxrud D."/>
        </authorList>
    </citation>
    <scope>NUCLEOTIDE SEQUENCE [LARGE SCALE GENOMIC DNA]</scope>
    <source>
        <strain evidence="16 17">C2010039593</strain>
    </source>
</reference>
<dbReference type="GO" id="GO:0005524">
    <property type="term" value="F:ATP binding"/>
    <property type="evidence" value="ECO:0007669"/>
    <property type="project" value="UniProtKB-UniRule"/>
</dbReference>
<dbReference type="NCBIfam" id="NF002475">
    <property type="entry name" value="PRK01723.1"/>
    <property type="match status" value="1"/>
</dbReference>
<protein>
    <recommendedName>
        <fullName evidence="13 15">3-deoxy-D-manno-octulosonic acid kinase</fullName>
        <shortName evidence="15">Kdo kinase</shortName>
        <ecNumber evidence="4 15">2.7.1.166</ecNumber>
    </recommendedName>
</protein>
<evidence type="ECO:0000256" key="12">
    <source>
        <dbReference type="ARBA" id="ARBA00023136"/>
    </source>
</evidence>
<evidence type="ECO:0000256" key="10">
    <source>
        <dbReference type="ARBA" id="ARBA00022840"/>
    </source>
</evidence>
<evidence type="ECO:0000313" key="17">
    <source>
        <dbReference type="Proteomes" id="UP000253999"/>
    </source>
</evidence>
<dbReference type="GO" id="GO:0016301">
    <property type="term" value="F:kinase activity"/>
    <property type="evidence" value="ECO:0007669"/>
    <property type="project" value="UniProtKB-KW"/>
</dbReference>
<evidence type="ECO:0000256" key="14">
    <source>
        <dbReference type="ARBA" id="ARBA00034417"/>
    </source>
</evidence>
<evidence type="ECO:0000256" key="8">
    <source>
        <dbReference type="ARBA" id="ARBA00022741"/>
    </source>
</evidence>
<keyword evidence="8 15" id="KW-0547">Nucleotide-binding</keyword>
<dbReference type="STRING" id="735.B0185_02025"/>